<sequence length="105" mass="11303">MGQPDLNFGPTTTPHQPVLSITGPMDFGVPHGTPDWFQPIMAMITSQGQRLAQLEALLKENQTLRTDLATAQRRIKELESSVTPTITAPTPLDTPKPAGSEASNP</sequence>
<feature type="region of interest" description="Disordered" evidence="1">
    <location>
        <begin position="79"/>
        <end position="105"/>
    </location>
</feature>
<accession>A0A9P6WTA8</accession>
<gene>
    <name evidence="2" type="ORF">G6F64_014545</name>
</gene>
<evidence type="ECO:0000256" key="1">
    <source>
        <dbReference type="SAM" id="MobiDB-lite"/>
    </source>
</evidence>
<feature type="region of interest" description="Disordered" evidence="1">
    <location>
        <begin position="1"/>
        <end position="26"/>
    </location>
</feature>
<dbReference type="Proteomes" id="UP000716291">
    <property type="component" value="Unassembled WGS sequence"/>
</dbReference>
<keyword evidence="3" id="KW-1185">Reference proteome</keyword>
<dbReference type="AlphaFoldDB" id="A0A9P6WTA8"/>
<reference evidence="2" key="1">
    <citation type="journal article" date="2020" name="Microb. Genom.">
        <title>Genetic diversity of clinical and environmental Mucorales isolates obtained from an investigation of mucormycosis cases among solid organ transplant recipients.</title>
        <authorList>
            <person name="Nguyen M.H."/>
            <person name="Kaul D."/>
            <person name="Muto C."/>
            <person name="Cheng S.J."/>
            <person name="Richter R.A."/>
            <person name="Bruno V.M."/>
            <person name="Liu G."/>
            <person name="Beyhan S."/>
            <person name="Sundermann A.J."/>
            <person name="Mounaud S."/>
            <person name="Pasculle A.W."/>
            <person name="Nierman W.C."/>
            <person name="Driscoll E."/>
            <person name="Cumbie R."/>
            <person name="Clancy C.J."/>
            <person name="Dupont C.L."/>
        </authorList>
    </citation>
    <scope>NUCLEOTIDE SEQUENCE</scope>
    <source>
        <strain evidence="2">GL11</strain>
    </source>
</reference>
<comment type="caution">
    <text evidence="2">The sequence shown here is derived from an EMBL/GenBank/DDBJ whole genome shotgun (WGS) entry which is preliminary data.</text>
</comment>
<name>A0A9P6WTA8_RHIOR</name>
<dbReference type="EMBL" id="JAANQT010008753">
    <property type="protein sequence ID" value="KAG1280107.1"/>
    <property type="molecule type" value="Genomic_DNA"/>
</dbReference>
<organism evidence="2 3">
    <name type="scientific">Rhizopus oryzae</name>
    <name type="common">Mucormycosis agent</name>
    <name type="synonym">Rhizopus arrhizus var. delemar</name>
    <dbReference type="NCBI Taxonomy" id="64495"/>
    <lineage>
        <taxon>Eukaryota</taxon>
        <taxon>Fungi</taxon>
        <taxon>Fungi incertae sedis</taxon>
        <taxon>Mucoromycota</taxon>
        <taxon>Mucoromycotina</taxon>
        <taxon>Mucoromycetes</taxon>
        <taxon>Mucorales</taxon>
        <taxon>Mucorineae</taxon>
        <taxon>Rhizopodaceae</taxon>
        <taxon>Rhizopus</taxon>
    </lineage>
</organism>
<protein>
    <submittedName>
        <fullName evidence="2">Uncharacterized protein</fullName>
    </submittedName>
</protein>
<evidence type="ECO:0000313" key="3">
    <source>
        <dbReference type="Proteomes" id="UP000716291"/>
    </source>
</evidence>
<proteinExistence type="predicted"/>
<evidence type="ECO:0000313" key="2">
    <source>
        <dbReference type="EMBL" id="KAG1280107.1"/>
    </source>
</evidence>